<accession>A0A5N5Q9G1</accession>
<evidence type="ECO:0000313" key="3">
    <source>
        <dbReference type="Proteomes" id="UP000383932"/>
    </source>
</evidence>
<gene>
    <name evidence="2" type="ORF">CTheo_8154</name>
</gene>
<protein>
    <submittedName>
        <fullName evidence="2">Uncharacterized protein</fullName>
    </submittedName>
</protein>
<proteinExistence type="predicted"/>
<dbReference type="Proteomes" id="UP000383932">
    <property type="component" value="Unassembled WGS sequence"/>
</dbReference>
<dbReference type="EMBL" id="SSOP01000463">
    <property type="protein sequence ID" value="KAB5588402.1"/>
    <property type="molecule type" value="Genomic_DNA"/>
</dbReference>
<comment type="caution">
    <text evidence="2">The sequence shown here is derived from an EMBL/GenBank/DDBJ whole genome shotgun (WGS) entry which is preliminary data.</text>
</comment>
<dbReference type="OrthoDB" id="3270497at2759"/>
<dbReference type="AlphaFoldDB" id="A0A5N5Q9G1"/>
<evidence type="ECO:0000313" key="2">
    <source>
        <dbReference type="EMBL" id="KAB5588402.1"/>
    </source>
</evidence>
<evidence type="ECO:0000256" key="1">
    <source>
        <dbReference type="SAM" id="MobiDB-lite"/>
    </source>
</evidence>
<reference evidence="2 3" key="1">
    <citation type="journal article" date="2019" name="Fungal Biol. Biotechnol.">
        <title>Draft genome sequence of fastidious pathogen Ceratobasidium theobromae, which causes vascular-streak dieback in Theobroma cacao.</title>
        <authorList>
            <person name="Ali S.S."/>
            <person name="Asman A."/>
            <person name="Shao J."/>
            <person name="Firmansyah A.P."/>
            <person name="Susilo A.W."/>
            <person name="Rosmana A."/>
            <person name="McMahon P."/>
            <person name="Junaid M."/>
            <person name="Guest D."/>
            <person name="Kheng T.Y."/>
            <person name="Meinhardt L.W."/>
            <person name="Bailey B.A."/>
        </authorList>
    </citation>
    <scope>NUCLEOTIDE SEQUENCE [LARGE SCALE GENOMIC DNA]</scope>
    <source>
        <strain evidence="2 3">CT2</strain>
    </source>
</reference>
<feature type="region of interest" description="Disordered" evidence="1">
    <location>
        <begin position="151"/>
        <end position="172"/>
    </location>
</feature>
<name>A0A5N5Q9G1_9AGAM</name>
<organism evidence="2 3">
    <name type="scientific">Ceratobasidium theobromae</name>
    <dbReference type="NCBI Taxonomy" id="1582974"/>
    <lineage>
        <taxon>Eukaryota</taxon>
        <taxon>Fungi</taxon>
        <taxon>Dikarya</taxon>
        <taxon>Basidiomycota</taxon>
        <taxon>Agaricomycotina</taxon>
        <taxon>Agaricomycetes</taxon>
        <taxon>Cantharellales</taxon>
        <taxon>Ceratobasidiaceae</taxon>
        <taxon>Ceratobasidium</taxon>
    </lineage>
</organism>
<keyword evidence="3" id="KW-1185">Reference proteome</keyword>
<sequence length="233" mass="24883">MMDSRPFPPVSAALRLSSASFLEGVLALDGCPEYSLFTARGVTTLSRVGPSLSRTQIAQIFWPREPRDVERAREAGETVVATPGGKALMDDILRPSGSGRSRKMNVIGSTVTLRWRYDGGAWHCTSSSRAPVATLRLVPGKPGTTLFIHTNSLPSTPHPYDSDSSEASPNPHAAQSLYDALVLAAVLLCTHPTAWRGRLANLSSERPLPAPPVSGSSQISAYHRAIGSSLSPR</sequence>